<dbReference type="Proteomes" id="UP000242188">
    <property type="component" value="Unassembled WGS sequence"/>
</dbReference>
<comment type="caution">
    <text evidence="8">The sequence shown here is derived from an EMBL/GenBank/DDBJ whole genome shotgun (WGS) entry which is preliminary data.</text>
</comment>
<dbReference type="GO" id="GO:0016020">
    <property type="term" value="C:membrane"/>
    <property type="evidence" value="ECO:0007669"/>
    <property type="project" value="UniProtKB-SubCell"/>
</dbReference>
<dbReference type="GO" id="GO:0005230">
    <property type="term" value="F:extracellular ligand-gated monoatomic ion channel activity"/>
    <property type="evidence" value="ECO:0007669"/>
    <property type="project" value="InterPro"/>
</dbReference>
<evidence type="ECO:0000313" key="8">
    <source>
        <dbReference type="EMBL" id="OWF40413.1"/>
    </source>
</evidence>
<feature type="transmembrane region" description="Helical" evidence="5">
    <location>
        <begin position="264"/>
        <end position="282"/>
    </location>
</feature>
<comment type="similarity">
    <text evidence="5">Belongs to the ligand-gated ion channel (TC 1.A.9) family.</text>
</comment>
<name>A0A210PVA1_MIZYE</name>
<evidence type="ECO:0000259" key="6">
    <source>
        <dbReference type="Pfam" id="PF02931"/>
    </source>
</evidence>
<feature type="transmembrane region" description="Helical" evidence="5">
    <location>
        <begin position="294"/>
        <end position="317"/>
    </location>
</feature>
<comment type="subcellular location">
    <subcellularLocation>
        <location evidence="1">Membrane</location>
        <topology evidence="1">Multi-pass membrane protein</topology>
    </subcellularLocation>
</comment>
<feature type="domain" description="Neurotransmitter-gated ion-channel ligand-binding" evidence="6">
    <location>
        <begin position="30"/>
        <end position="232"/>
    </location>
</feature>
<dbReference type="Pfam" id="PF02932">
    <property type="entry name" value="Neur_chan_memb"/>
    <property type="match status" value="1"/>
</dbReference>
<sequence>MRVLIISWLISTALRAFVCQDYSFDKENELRTLLFKNNSYNLFARPEPTVNVDVSLNIINFNDLNIRDQQLTTTGYFFMRWTDGRLFWDDLMPYNLDVPVIFTSEEYVWHPALIVENSISDISVISDSGSPILVDSKGSLTWRPSGIFATYCDVDIQLYPFDTQICSISLTSLAYSMKEVNLVFNPNPVDTEDLNENGEWIYNGYSTSRELVTRESLTYSVLIFNFVLKRRPLYHVLNTFIPTISLAFLTCMVFKLPADSGEKIGYALTIVLSYAVYLTLVADSTPSSSTTVSLLSIYLVTTLILGMLSVVLTIFVLDCHHADEVKPVPKLLQQFCRMNLISKWCAKIKHREKVSDSVDTIPTTEENVDISLTLDKLAGKEEVTWRDVARTLDCLFLWLYFFIVFVGTSALVITFAIAYHQ</sequence>
<feature type="transmembrane region" description="Helical" evidence="5">
    <location>
        <begin position="233"/>
        <end position="252"/>
    </location>
</feature>
<evidence type="ECO:0000313" key="9">
    <source>
        <dbReference type="Proteomes" id="UP000242188"/>
    </source>
</evidence>
<keyword evidence="2 5" id="KW-0812">Transmembrane</keyword>
<keyword evidence="5" id="KW-0406">Ion transport</keyword>
<evidence type="ECO:0000256" key="4">
    <source>
        <dbReference type="ARBA" id="ARBA00023136"/>
    </source>
</evidence>
<dbReference type="PROSITE" id="PS00236">
    <property type="entry name" value="NEUROTR_ION_CHANNEL"/>
    <property type="match status" value="1"/>
</dbReference>
<dbReference type="GO" id="GO:0004888">
    <property type="term" value="F:transmembrane signaling receptor activity"/>
    <property type="evidence" value="ECO:0007669"/>
    <property type="project" value="InterPro"/>
</dbReference>
<keyword evidence="3 5" id="KW-1133">Transmembrane helix</keyword>
<dbReference type="EMBL" id="NEDP02005467">
    <property type="protein sequence ID" value="OWF40413.1"/>
    <property type="molecule type" value="Genomic_DNA"/>
</dbReference>
<dbReference type="InterPro" id="IPR018000">
    <property type="entry name" value="Neurotransmitter_ion_chnl_CS"/>
</dbReference>
<evidence type="ECO:0000259" key="7">
    <source>
        <dbReference type="Pfam" id="PF02932"/>
    </source>
</evidence>
<dbReference type="InterPro" id="IPR036719">
    <property type="entry name" value="Neuro-gated_channel_TM_sf"/>
</dbReference>
<dbReference type="CDD" id="cd19051">
    <property type="entry name" value="LGIC_TM_cation"/>
    <property type="match status" value="1"/>
</dbReference>
<dbReference type="Pfam" id="PF02931">
    <property type="entry name" value="Neur_chan_LBD"/>
    <property type="match status" value="1"/>
</dbReference>
<dbReference type="InterPro" id="IPR036734">
    <property type="entry name" value="Neur_chan_lig-bd_sf"/>
</dbReference>
<accession>A0A210PVA1</accession>
<dbReference type="AlphaFoldDB" id="A0A210PVA1"/>
<dbReference type="PRINTS" id="PR00252">
    <property type="entry name" value="NRIONCHANNEL"/>
</dbReference>
<dbReference type="CDD" id="cd18989">
    <property type="entry name" value="LGIC_ECD_cation"/>
    <property type="match status" value="1"/>
</dbReference>
<keyword evidence="9" id="KW-1185">Reference proteome</keyword>
<keyword evidence="5" id="KW-0732">Signal</keyword>
<dbReference type="STRING" id="6573.A0A210PVA1"/>
<keyword evidence="4 5" id="KW-0472">Membrane</keyword>
<reference evidence="8 9" key="1">
    <citation type="journal article" date="2017" name="Nat. Ecol. Evol.">
        <title>Scallop genome provides insights into evolution of bilaterian karyotype and development.</title>
        <authorList>
            <person name="Wang S."/>
            <person name="Zhang J."/>
            <person name="Jiao W."/>
            <person name="Li J."/>
            <person name="Xun X."/>
            <person name="Sun Y."/>
            <person name="Guo X."/>
            <person name="Huan P."/>
            <person name="Dong B."/>
            <person name="Zhang L."/>
            <person name="Hu X."/>
            <person name="Sun X."/>
            <person name="Wang J."/>
            <person name="Zhao C."/>
            <person name="Wang Y."/>
            <person name="Wang D."/>
            <person name="Huang X."/>
            <person name="Wang R."/>
            <person name="Lv J."/>
            <person name="Li Y."/>
            <person name="Zhang Z."/>
            <person name="Liu B."/>
            <person name="Lu W."/>
            <person name="Hui Y."/>
            <person name="Liang J."/>
            <person name="Zhou Z."/>
            <person name="Hou R."/>
            <person name="Li X."/>
            <person name="Liu Y."/>
            <person name="Li H."/>
            <person name="Ning X."/>
            <person name="Lin Y."/>
            <person name="Zhao L."/>
            <person name="Xing Q."/>
            <person name="Dou J."/>
            <person name="Li Y."/>
            <person name="Mao J."/>
            <person name="Guo H."/>
            <person name="Dou H."/>
            <person name="Li T."/>
            <person name="Mu C."/>
            <person name="Jiang W."/>
            <person name="Fu Q."/>
            <person name="Fu X."/>
            <person name="Miao Y."/>
            <person name="Liu J."/>
            <person name="Yu Q."/>
            <person name="Li R."/>
            <person name="Liao H."/>
            <person name="Li X."/>
            <person name="Kong Y."/>
            <person name="Jiang Z."/>
            <person name="Chourrout D."/>
            <person name="Li R."/>
            <person name="Bao Z."/>
        </authorList>
    </citation>
    <scope>NUCLEOTIDE SEQUENCE [LARGE SCALE GENOMIC DNA]</scope>
    <source>
        <strain evidence="8 9">PY_sf001</strain>
    </source>
</reference>
<feature type="domain" description="Neurotransmitter-gated ion-channel transmembrane" evidence="7">
    <location>
        <begin position="239"/>
        <end position="348"/>
    </location>
</feature>
<protein>
    <submittedName>
        <fullName evidence="8">Neuronal acetylcholine receptor subunit alpha-5</fullName>
    </submittedName>
</protein>
<feature type="chain" id="PRO_5022262190" evidence="5">
    <location>
        <begin position="17"/>
        <end position="421"/>
    </location>
</feature>
<evidence type="ECO:0000256" key="2">
    <source>
        <dbReference type="ARBA" id="ARBA00022692"/>
    </source>
</evidence>
<evidence type="ECO:0000256" key="3">
    <source>
        <dbReference type="ARBA" id="ARBA00022989"/>
    </source>
</evidence>
<dbReference type="InterPro" id="IPR038050">
    <property type="entry name" value="Neuro_actylchol_rec"/>
</dbReference>
<dbReference type="PANTHER" id="PTHR18945">
    <property type="entry name" value="NEUROTRANSMITTER GATED ION CHANNEL"/>
    <property type="match status" value="1"/>
</dbReference>
<organism evidence="8 9">
    <name type="scientific">Mizuhopecten yessoensis</name>
    <name type="common">Japanese scallop</name>
    <name type="synonym">Patinopecten yessoensis</name>
    <dbReference type="NCBI Taxonomy" id="6573"/>
    <lineage>
        <taxon>Eukaryota</taxon>
        <taxon>Metazoa</taxon>
        <taxon>Spiralia</taxon>
        <taxon>Lophotrochozoa</taxon>
        <taxon>Mollusca</taxon>
        <taxon>Bivalvia</taxon>
        <taxon>Autobranchia</taxon>
        <taxon>Pteriomorphia</taxon>
        <taxon>Pectinida</taxon>
        <taxon>Pectinoidea</taxon>
        <taxon>Pectinidae</taxon>
        <taxon>Mizuhopecten</taxon>
    </lineage>
</organism>
<feature type="transmembrane region" description="Helical" evidence="5">
    <location>
        <begin position="395"/>
        <end position="419"/>
    </location>
</feature>
<dbReference type="SUPFAM" id="SSF90112">
    <property type="entry name" value="Neurotransmitter-gated ion-channel transmembrane pore"/>
    <property type="match status" value="1"/>
</dbReference>
<keyword evidence="5" id="KW-0813">Transport</keyword>
<dbReference type="SUPFAM" id="SSF63712">
    <property type="entry name" value="Nicotinic receptor ligand binding domain-like"/>
    <property type="match status" value="1"/>
</dbReference>
<dbReference type="Gene3D" id="1.20.58.390">
    <property type="entry name" value="Neurotransmitter-gated ion-channel transmembrane domain"/>
    <property type="match status" value="1"/>
</dbReference>
<dbReference type="OrthoDB" id="6155077at2759"/>
<dbReference type="InterPro" id="IPR006202">
    <property type="entry name" value="Neur_chan_lig-bd"/>
</dbReference>
<dbReference type="Gene3D" id="2.70.170.10">
    <property type="entry name" value="Neurotransmitter-gated ion-channel ligand-binding domain"/>
    <property type="match status" value="1"/>
</dbReference>
<dbReference type="InterPro" id="IPR006029">
    <property type="entry name" value="Neurotrans-gated_channel_TM"/>
</dbReference>
<evidence type="ECO:0000256" key="1">
    <source>
        <dbReference type="ARBA" id="ARBA00004141"/>
    </source>
</evidence>
<keyword evidence="8" id="KW-0675">Receptor</keyword>
<dbReference type="InterPro" id="IPR006201">
    <property type="entry name" value="Neur_channel"/>
</dbReference>
<evidence type="ECO:0000256" key="5">
    <source>
        <dbReference type="RuleBase" id="RU000687"/>
    </source>
</evidence>
<proteinExistence type="inferred from homology"/>
<gene>
    <name evidence="8" type="ORF">KP79_PYT16146</name>
</gene>
<keyword evidence="5" id="KW-0407">Ion channel</keyword>
<feature type="signal peptide" evidence="5">
    <location>
        <begin position="1"/>
        <end position="16"/>
    </location>
</feature>